<organism evidence="6 7">
    <name type="scientific">Paenimyroides ummariense</name>
    <dbReference type="NCBI Taxonomy" id="913024"/>
    <lineage>
        <taxon>Bacteria</taxon>
        <taxon>Pseudomonadati</taxon>
        <taxon>Bacteroidota</taxon>
        <taxon>Flavobacteriia</taxon>
        <taxon>Flavobacteriales</taxon>
        <taxon>Flavobacteriaceae</taxon>
        <taxon>Paenimyroides</taxon>
    </lineage>
</organism>
<feature type="chain" id="PRO_5011578512" evidence="5">
    <location>
        <begin position="23"/>
        <end position="210"/>
    </location>
</feature>
<dbReference type="EMBL" id="FOVI01000002">
    <property type="protein sequence ID" value="SFN18540.1"/>
    <property type="molecule type" value="Genomic_DNA"/>
</dbReference>
<reference evidence="7" key="1">
    <citation type="submission" date="2016-10" db="EMBL/GenBank/DDBJ databases">
        <authorList>
            <person name="Varghese N."/>
            <person name="Submissions S."/>
        </authorList>
    </citation>
    <scope>NUCLEOTIDE SEQUENCE [LARGE SCALE GENOMIC DNA]</scope>
    <source>
        <strain evidence="7">DS-12</strain>
    </source>
</reference>
<dbReference type="Proteomes" id="UP000199036">
    <property type="component" value="Unassembled WGS sequence"/>
</dbReference>
<feature type="signal peptide" evidence="5">
    <location>
        <begin position="1"/>
        <end position="22"/>
    </location>
</feature>
<dbReference type="GO" id="GO:0051082">
    <property type="term" value="F:unfolded protein binding"/>
    <property type="evidence" value="ECO:0007669"/>
    <property type="project" value="InterPro"/>
</dbReference>
<comment type="similarity">
    <text evidence="1">Belongs to the Skp family.</text>
</comment>
<evidence type="ECO:0000256" key="2">
    <source>
        <dbReference type="ARBA" id="ARBA00022729"/>
    </source>
</evidence>
<dbReference type="AlphaFoldDB" id="A0A1I4WZI4"/>
<keyword evidence="2 5" id="KW-0732">Signal</keyword>
<dbReference type="InterPro" id="IPR005632">
    <property type="entry name" value="Chaperone_Skp"/>
</dbReference>
<dbReference type="Pfam" id="PF03938">
    <property type="entry name" value="OmpH"/>
    <property type="match status" value="1"/>
</dbReference>
<accession>A0A1I4WZI4</accession>
<dbReference type="InterPro" id="IPR024930">
    <property type="entry name" value="Skp_dom_sf"/>
</dbReference>
<feature type="region of interest" description="Disordered" evidence="4">
    <location>
        <begin position="189"/>
        <end position="210"/>
    </location>
</feature>
<dbReference type="GO" id="GO:0005829">
    <property type="term" value="C:cytosol"/>
    <property type="evidence" value="ECO:0007669"/>
    <property type="project" value="TreeGrafter"/>
</dbReference>
<dbReference type="RefSeq" id="WP_091518797.1">
    <property type="nucleotide sequence ID" value="NZ_FOVI01000002.1"/>
</dbReference>
<evidence type="ECO:0000256" key="4">
    <source>
        <dbReference type="SAM" id="MobiDB-lite"/>
    </source>
</evidence>
<protein>
    <submittedName>
        <fullName evidence="6">Outer membrane protein</fullName>
    </submittedName>
</protein>
<dbReference type="SUPFAM" id="SSF111384">
    <property type="entry name" value="OmpH-like"/>
    <property type="match status" value="1"/>
</dbReference>
<dbReference type="SMART" id="SM00935">
    <property type="entry name" value="OmpH"/>
    <property type="match status" value="1"/>
</dbReference>
<dbReference type="STRING" id="913024.SAMN05421741_1028"/>
<evidence type="ECO:0000256" key="5">
    <source>
        <dbReference type="SAM" id="SignalP"/>
    </source>
</evidence>
<name>A0A1I4WZI4_9FLAO</name>
<evidence type="ECO:0000256" key="1">
    <source>
        <dbReference type="ARBA" id="ARBA00009091"/>
    </source>
</evidence>
<dbReference type="PANTHER" id="PTHR35089:SF1">
    <property type="entry name" value="CHAPERONE PROTEIN SKP"/>
    <property type="match status" value="1"/>
</dbReference>
<proteinExistence type="inferred from homology"/>
<evidence type="ECO:0000313" key="7">
    <source>
        <dbReference type="Proteomes" id="UP000199036"/>
    </source>
</evidence>
<sequence>MKKIMMLAVVALSFIGCNKETATNANADKTASNSTGFKTAYIDTEELMKEYQEFKDFEAKFKTMSEKMKNELDADARKFQNDVLDLQKNAQSKGMEWAQKRQAELERRQQTLTQKEQNYMQKFQEESAVERDSMVSRMKKFIKDYGKEKGYDYIYGTGDAASVLYGKEEYNLTKKILALLHKQYEEKTGKKVEVKEETKKEEVKKTETKK</sequence>
<dbReference type="Gene3D" id="3.30.910.20">
    <property type="entry name" value="Skp domain"/>
    <property type="match status" value="1"/>
</dbReference>
<gene>
    <name evidence="6" type="ORF">SAMN05421741_1028</name>
</gene>
<feature type="coiled-coil region" evidence="3">
    <location>
        <begin position="69"/>
        <end position="122"/>
    </location>
</feature>
<dbReference type="OrthoDB" id="1145062at2"/>
<evidence type="ECO:0000256" key="3">
    <source>
        <dbReference type="SAM" id="Coils"/>
    </source>
</evidence>
<keyword evidence="3" id="KW-0175">Coiled coil</keyword>
<keyword evidence="7" id="KW-1185">Reference proteome</keyword>
<dbReference type="PROSITE" id="PS51257">
    <property type="entry name" value="PROKAR_LIPOPROTEIN"/>
    <property type="match status" value="1"/>
</dbReference>
<dbReference type="GO" id="GO:0050821">
    <property type="term" value="P:protein stabilization"/>
    <property type="evidence" value="ECO:0007669"/>
    <property type="project" value="TreeGrafter"/>
</dbReference>
<evidence type="ECO:0000313" key="6">
    <source>
        <dbReference type="EMBL" id="SFN18540.1"/>
    </source>
</evidence>
<dbReference type="PANTHER" id="PTHR35089">
    <property type="entry name" value="CHAPERONE PROTEIN SKP"/>
    <property type="match status" value="1"/>
</dbReference>